<proteinExistence type="predicted"/>
<reference evidence="2 3" key="1">
    <citation type="journal article" date="2017" name="MBio">
        <title>Type VI secretion-mediated competition in the bee gut microbiome.</title>
        <authorList>
            <person name="Steele M.I."/>
            <person name="Kwong W.K."/>
            <person name="Powell J.E."/>
            <person name="Whiteley M."/>
            <person name="Moran N.A."/>
        </authorList>
    </citation>
    <scope>NUCLEOTIDE SEQUENCE [LARGE SCALE GENOMIC DNA]</scope>
    <source>
        <strain evidence="2 3">Ruf1-X</strain>
    </source>
</reference>
<organism evidence="2 3">
    <name type="scientific">Snodgrassella alvi</name>
    <dbReference type="NCBI Taxonomy" id="1196083"/>
    <lineage>
        <taxon>Bacteria</taxon>
        <taxon>Pseudomonadati</taxon>
        <taxon>Pseudomonadota</taxon>
        <taxon>Betaproteobacteria</taxon>
        <taxon>Neisseriales</taxon>
        <taxon>Neisseriaceae</taxon>
        <taxon>Snodgrassella</taxon>
    </lineage>
</organism>
<sequence>MKKLAVLFTSLLLALPASSFAGNHSGGIVRSIGDVNSPIAKPIDITSPWLLVESKSILHILYICTWQRATININGTTKTEKQTHLGLGSCIHTMPKN</sequence>
<evidence type="ECO:0000313" key="3">
    <source>
        <dbReference type="Proteomes" id="UP000229970"/>
    </source>
</evidence>
<evidence type="ECO:0000313" key="2">
    <source>
        <dbReference type="EMBL" id="PIT48807.1"/>
    </source>
</evidence>
<evidence type="ECO:0000256" key="1">
    <source>
        <dbReference type="SAM" id="SignalP"/>
    </source>
</evidence>
<protein>
    <submittedName>
        <fullName evidence="2">Uncharacterized protein</fullName>
    </submittedName>
</protein>
<dbReference type="EMBL" id="MEIP01000012">
    <property type="protein sequence ID" value="PIT48807.1"/>
    <property type="molecule type" value="Genomic_DNA"/>
</dbReference>
<dbReference type="RefSeq" id="WP_037404959.1">
    <property type="nucleotide sequence ID" value="NZ_MEIP01000012.1"/>
</dbReference>
<accession>A0A066TN97</accession>
<name>A0A066TN97_9NEIS</name>
<feature type="chain" id="PRO_5015027380" evidence="1">
    <location>
        <begin position="22"/>
        <end position="97"/>
    </location>
</feature>
<dbReference type="OrthoDB" id="8613570at2"/>
<feature type="signal peptide" evidence="1">
    <location>
        <begin position="1"/>
        <end position="21"/>
    </location>
</feature>
<dbReference type="Proteomes" id="UP000229970">
    <property type="component" value="Unassembled WGS sequence"/>
</dbReference>
<keyword evidence="1" id="KW-0732">Signal</keyword>
<comment type="caution">
    <text evidence="2">The sequence shown here is derived from an EMBL/GenBank/DDBJ whole genome shotgun (WGS) entry which is preliminary data.</text>
</comment>
<dbReference type="AlphaFoldDB" id="A0A066TN97"/>
<gene>
    <name evidence="2" type="ORF">BHC46_03655</name>
</gene>